<sequence length="375" mass="40165">MTGETKILTVTCGGFCCRLEGFDDPFSLLKEVADPLRDLAATGLAGCDLTELRRLFQKDGARGIDVEVTAEGLVLRPAPAEDASLAARLSRLRSAMEEARRLQPRTPPAAAGSRHEPARSMHRPDAPDSQPSDMGPAPVPEVEARRLARPLAPDDPVGPTAPDSPPPLRLEHPCPPGPPAAEADDTAIRTLVAETRALQEREEAEERARNLERARARVARPRAAPDPLLLQELSRIGTDLAHQRTPCAAGRQLAEATGEDAVERILDKTTNEMRAPESRRRISALSHLKAAVAATVADRMAGGLPAGGEARMDAYRDDLARVVRPSDLSTPLLLGLEQRIDPARPARAGSPLEDPAPLSEDLPEPGGSAARRRGH</sequence>
<feature type="region of interest" description="Disordered" evidence="1">
    <location>
        <begin position="331"/>
        <end position="375"/>
    </location>
</feature>
<feature type="compositionally biased region" description="Basic and acidic residues" evidence="1">
    <location>
        <begin position="113"/>
        <end position="126"/>
    </location>
</feature>
<dbReference type="OrthoDB" id="7798282at2"/>
<dbReference type="AlphaFoldDB" id="A0A2T5JWM1"/>
<accession>A0A2T5JWM1</accession>
<protein>
    <submittedName>
        <fullName evidence="2">Uncharacterized protein</fullName>
    </submittedName>
</protein>
<reference evidence="2 3" key="1">
    <citation type="submission" date="2018-04" db="EMBL/GenBank/DDBJ databases">
        <title>Genomic Encyclopedia of Type Strains, Phase III (KMG-III): the genomes of soil and plant-associated and newly described type strains.</title>
        <authorList>
            <person name="Whitman W."/>
        </authorList>
    </citation>
    <scope>NUCLEOTIDE SEQUENCE [LARGE SCALE GENOMIC DNA]</scope>
    <source>
        <strain evidence="2 3">KA25</strain>
    </source>
</reference>
<evidence type="ECO:0000313" key="2">
    <source>
        <dbReference type="EMBL" id="PTR14573.1"/>
    </source>
</evidence>
<feature type="compositionally biased region" description="Pro residues" evidence="1">
    <location>
        <begin position="162"/>
        <end position="179"/>
    </location>
</feature>
<evidence type="ECO:0000256" key="1">
    <source>
        <dbReference type="SAM" id="MobiDB-lite"/>
    </source>
</evidence>
<feature type="region of interest" description="Disordered" evidence="1">
    <location>
        <begin position="198"/>
        <end position="220"/>
    </location>
</feature>
<keyword evidence="3" id="KW-1185">Reference proteome</keyword>
<dbReference type="EMBL" id="QAOT01000016">
    <property type="protein sequence ID" value="PTR14573.1"/>
    <property type="molecule type" value="Genomic_DNA"/>
</dbReference>
<dbReference type="Proteomes" id="UP000244060">
    <property type="component" value="Unassembled WGS sequence"/>
</dbReference>
<feature type="compositionally biased region" description="Basic and acidic residues" evidence="1">
    <location>
        <begin position="198"/>
        <end position="215"/>
    </location>
</feature>
<comment type="caution">
    <text evidence="2">The sequence shown here is derived from an EMBL/GenBank/DDBJ whole genome shotgun (WGS) entry which is preliminary data.</text>
</comment>
<gene>
    <name evidence="2" type="ORF">C8J28_11644</name>
</gene>
<name>A0A2T5JWM1_9RHOB</name>
<feature type="region of interest" description="Disordered" evidence="1">
    <location>
        <begin position="97"/>
        <end position="183"/>
    </location>
</feature>
<dbReference type="RefSeq" id="WP_108221693.1">
    <property type="nucleotide sequence ID" value="NZ_CP090021.1"/>
</dbReference>
<proteinExistence type="predicted"/>
<organism evidence="2 3">
    <name type="scientific">Cereibacter azotoformans</name>
    <dbReference type="NCBI Taxonomy" id="43057"/>
    <lineage>
        <taxon>Bacteria</taxon>
        <taxon>Pseudomonadati</taxon>
        <taxon>Pseudomonadota</taxon>
        <taxon>Alphaproteobacteria</taxon>
        <taxon>Rhodobacterales</taxon>
        <taxon>Paracoccaceae</taxon>
        <taxon>Cereibacter</taxon>
    </lineage>
</organism>
<evidence type="ECO:0000313" key="3">
    <source>
        <dbReference type="Proteomes" id="UP000244060"/>
    </source>
</evidence>